<feature type="non-terminal residue" evidence="1">
    <location>
        <position position="1"/>
    </location>
</feature>
<proteinExistence type="predicted"/>
<dbReference type="InterPro" id="IPR021109">
    <property type="entry name" value="Peptidase_aspartic_dom_sf"/>
</dbReference>
<dbReference type="EMBL" id="QJKJ01003491">
    <property type="protein sequence ID" value="RDX98219.1"/>
    <property type="molecule type" value="Genomic_DNA"/>
</dbReference>
<dbReference type="Proteomes" id="UP000257109">
    <property type="component" value="Unassembled WGS sequence"/>
</dbReference>
<keyword evidence="2" id="KW-1185">Reference proteome</keyword>
<dbReference type="OrthoDB" id="1306327at2759"/>
<sequence length="104" mass="11662">MKGSVEVRGIVSEHNKHCQRNAKISEFSLFHAALVTVPLSMPTSIYKSLNFGDLEPTRMTIQLENRSVVQPLGILEDVLVQVNKLIFPADFYVLDMEDETSGKV</sequence>
<dbReference type="Gene3D" id="2.40.70.10">
    <property type="entry name" value="Acid Proteases"/>
    <property type="match status" value="1"/>
</dbReference>
<name>A0A371H5Z4_MUCPR</name>
<evidence type="ECO:0000313" key="2">
    <source>
        <dbReference type="Proteomes" id="UP000257109"/>
    </source>
</evidence>
<evidence type="ECO:0000313" key="1">
    <source>
        <dbReference type="EMBL" id="RDX98219.1"/>
    </source>
</evidence>
<organism evidence="1 2">
    <name type="scientific">Mucuna pruriens</name>
    <name type="common">Velvet bean</name>
    <name type="synonym">Dolichos pruriens</name>
    <dbReference type="NCBI Taxonomy" id="157652"/>
    <lineage>
        <taxon>Eukaryota</taxon>
        <taxon>Viridiplantae</taxon>
        <taxon>Streptophyta</taxon>
        <taxon>Embryophyta</taxon>
        <taxon>Tracheophyta</taxon>
        <taxon>Spermatophyta</taxon>
        <taxon>Magnoliopsida</taxon>
        <taxon>eudicotyledons</taxon>
        <taxon>Gunneridae</taxon>
        <taxon>Pentapetalae</taxon>
        <taxon>rosids</taxon>
        <taxon>fabids</taxon>
        <taxon>Fabales</taxon>
        <taxon>Fabaceae</taxon>
        <taxon>Papilionoideae</taxon>
        <taxon>50 kb inversion clade</taxon>
        <taxon>NPAAA clade</taxon>
        <taxon>indigoferoid/millettioid clade</taxon>
        <taxon>Phaseoleae</taxon>
        <taxon>Mucuna</taxon>
    </lineage>
</organism>
<dbReference type="PANTHER" id="PTHR33067">
    <property type="entry name" value="RNA-DIRECTED DNA POLYMERASE-RELATED"/>
    <property type="match status" value="1"/>
</dbReference>
<protein>
    <submittedName>
        <fullName evidence="1">Uncharacterized protein</fullName>
    </submittedName>
</protein>
<gene>
    <name evidence="1" type="ORF">CR513_18877</name>
</gene>
<dbReference type="PANTHER" id="PTHR33067:SF9">
    <property type="entry name" value="RNA-DIRECTED DNA POLYMERASE"/>
    <property type="match status" value="1"/>
</dbReference>
<accession>A0A371H5Z4</accession>
<reference evidence="1" key="1">
    <citation type="submission" date="2018-05" db="EMBL/GenBank/DDBJ databases">
        <title>Draft genome of Mucuna pruriens seed.</title>
        <authorList>
            <person name="Nnadi N.E."/>
            <person name="Vos R."/>
            <person name="Hasami M.H."/>
            <person name="Devisetty U.K."/>
            <person name="Aguiy J.C."/>
        </authorList>
    </citation>
    <scope>NUCLEOTIDE SEQUENCE [LARGE SCALE GENOMIC DNA]</scope>
    <source>
        <strain evidence="1">JCA_2017</strain>
    </source>
</reference>
<comment type="caution">
    <text evidence="1">The sequence shown here is derived from an EMBL/GenBank/DDBJ whole genome shotgun (WGS) entry which is preliminary data.</text>
</comment>
<dbReference type="AlphaFoldDB" id="A0A371H5Z4"/>